<accession>A0A1L8DR92</accession>
<dbReference type="PANTHER" id="PTHR21163:SF0">
    <property type="entry name" value="GH08205P-RELATED"/>
    <property type="match status" value="1"/>
</dbReference>
<dbReference type="Pfam" id="PF06757">
    <property type="entry name" value="Ins_allergen_rp"/>
    <property type="match status" value="1"/>
</dbReference>
<dbReference type="EMBL" id="GFDF01005187">
    <property type="protein sequence ID" value="JAV08897.1"/>
    <property type="molecule type" value="Transcribed_RNA"/>
</dbReference>
<dbReference type="AlphaFoldDB" id="A0A1L8DR92"/>
<reference evidence="2" key="1">
    <citation type="submission" date="2016-12" db="EMBL/GenBank/DDBJ databases">
        <title>An insight into the sialome and mialome of the sand fly, Nyssomyia neivai.</title>
        <authorList>
            <person name="Sebastian V."/>
            <person name="Goulart T.M."/>
            <person name="Oliveira W."/>
            <person name="Calvo E."/>
            <person name="Oliveira L.F."/>
            <person name="Pinto M.C."/>
            <person name="Rosselino A.M."/>
            <person name="Ribeiro J.M."/>
        </authorList>
    </citation>
    <scope>NUCLEOTIDE SEQUENCE</scope>
</reference>
<evidence type="ECO:0000313" key="2">
    <source>
        <dbReference type="EMBL" id="JAV08897.1"/>
    </source>
</evidence>
<feature type="chain" id="PRO_5013086527" evidence="1">
    <location>
        <begin position="17"/>
        <end position="244"/>
    </location>
</feature>
<feature type="signal peptide" evidence="1">
    <location>
        <begin position="1"/>
        <end position="16"/>
    </location>
</feature>
<sequence length="244" mass="28313">MKVLICLSLCVAATVALHLPLGIRDHHLEDDHDVTINRPVPPNWQPPNTPELPISPEFRELMRDIRDFVKLLPRREIRRLLKDAFKHDEEFRTTIRYLRSRQFMNIMMEINELPEVKELIQYVMEQQFEGQDLVMRALSAFEDEIEMETPIEPQTTVTGGFCGLLSRIIDILPTEALRALHREKVANGGVFAKMVRIVTSDDYMQRLFAILEAERFIELNNVLKENGVCISKIGMLHVKILGFH</sequence>
<dbReference type="PANTHER" id="PTHR21163">
    <property type="entry name" value="PROTEIN G12"/>
    <property type="match status" value="1"/>
</dbReference>
<name>A0A1L8DR92_9DIPT</name>
<dbReference type="InterPro" id="IPR010629">
    <property type="entry name" value="Ins_allergen"/>
</dbReference>
<evidence type="ECO:0000256" key="1">
    <source>
        <dbReference type="SAM" id="SignalP"/>
    </source>
</evidence>
<protein>
    <submittedName>
        <fullName evidence="2">Putative microvillar protein with insect allergen related repeat</fullName>
    </submittedName>
</protein>
<organism evidence="2">
    <name type="scientific">Nyssomyia neivai</name>
    <dbReference type="NCBI Taxonomy" id="330878"/>
    <lineage>
        <taxon>Eukaryota</taxon>
        <taxon>Metazoa</taxon>
        <taxon>Ecdysozoa</taxon>
        <taxon>Arthropoda</taxon>
        <taxon>Hexapoda</taxon>
        <taxon>Insecta</taxon>
        <taxon>Pterygota</taxon>
        <taxon>Neoptera</taxon>
        <taxon>Endopterygota</taxon>
        <taxon>Diptera</taxon>
        <taxon>Nematocera</taxon>
        <taxon>Psychodoidea</taxon>
        <taxon>Psychodidae</taxon>
        <taxon>Nyssomyia</taxon>
    </lineage>
</organism>
<proteinExistence type="predicted"/>
<keyword evidence="1" id="KW-0732">Signal</keyword>